<organism evidence="1 2">
    <name type="scientific">Hygrophoropsis aurantiaca</name>
    <dbReference type="NCBI Taxonomy" id="72124"/>
    <lineage>
        <taxon>Eukaryota</taxon>
        <taxon>Fungi</taxon>
        <taxon>Dikarya</taxon>
        <taxon>Basidiomycota</taxon>
        <taxon>Agaricomycotina</taxon>
        <taxon>Agaricomycetes</taxon>
        <taxon>Agaricomycetidae</taxon>
        <taxon>Boletales</taxon>
        <taxon>Coniophorineae</taxon>
        <taxon>Hygrophoropsidaceae</taxon>
        <taxon>Hygrophoropsis</taxon>
    </lineage>
</organism>
<gene>
    <name evidence="1" type="ORF">BJ138DRAFT_1141707</name>
</gene>
<protein>
    <submittedName>
        <fullName evidence="1">Cytochrome P450</fullName>
    </submittedName>
</protein>
<sequence length="369" mass="41314">MQLRKAHQFLRGVLESPQEYEEHIRLHSSSVIMSAVYDYETAPRDDPFVTIIEKTLEIAVKEVQPHVAAVLGAFPFILSLPSWFPGMSLKRKAALSRQYAAKWLSEPFQYVQERMKSGTSAPSMVSDALEKWQDQDESGEITTAIREAAATAFMAASETTASTLSVFVLAMVLYPEVQERAWLSIQAVVGTARLPNFDDRASLPYIDAVLRETLRWHPVAPMGLPHATYTEDIYNGYHIPKGAMVLLNIWAMTRNEAKYPNPDEFKPERFLDSNGALTDDTCDMAFGFGRRVCVGRHVADASLWSSMALMLAAFKFSKQKDENGIDIDFEPQWASGLATHPLPFPCAITPRHEGMDMGKLNALIEPRVL</sequence>
<evidence type="ECO:0000313" key="1">
    <source>
        <dbReference type="EMBL" id="KAH7915424.1"/>
    </source>
</evidence>
<comment type="caution">
    <text evidence="1">The sequence shown here is derived from an EMBL/GenBank/DDBJ whole genome shotgun (WGS) entry which is preliminary data.</text>
</comment>
<dbReference type="Proteomes" id="UP000790377">
    <property type="component" value="Unassembled WGS sequence"/>
</dbReference>
<proteinExistence type="predicted"/>
<keyword evidence="2" id="KW-1185">Reference proteome</keyword>
<dbReference type="EMBL" id="MU267600">
    <property type="protein sequence ID" value="KAH7915424.1"/>
    <property type="molecule type" value="Genomic_DNA"/>
</dbReference>
<feature type="non-terminal residue" evidence="1">
    <location>
        <position position="369"/>
    </location>
</feature>
<accession>A0ACB8AR46</accession>
<reference evidence="1" key="1">
    <citation type="journal article" date="2021" name="New Phytol.">
        <title>Evolutionary innovations through gain and loss of genes in the ectomycorrhizal Boletales.</title>
        <authorList>
            <person name="Wu G."/>
            <person name="Miyauchi S."/>
            <person name="Morin E."/>
            <person name="Kuo A."/>
            <person name="Drula E."/>
            <person name="Varga T."/>
            <person name="Kohler A."/>
            <person name="Feng B."/>
            <person name="Cao Y."/>
            <person name="Lipzen A."/>
            <person name="Daum C."/>
            <person name="Hundley H."/>
            <person name="Pangilinan J."/>
            <person name="Johnson J."/>
            <person name="Barry K."/>
            <person name="LaButti K."/>
            <person name="Ng V."/>
            <person name="Ahrendt S."/>
            <person name="Min B."/>
            <person name="Choi I.G."/>
            <person name="Park H."/>
            <person name="Plett J.M."/>
            <person name="Magnuson J."/>
            <person name="Spatafora J.W."/>
            <person name="Nagy L.G."/>
            <person name="Henrissat B."/>
            <person name="Grigoriev I.V."/>
            <person name="Yang Z.L."/>
            <person name="Xu J."/>
            <person name="Martin F.M."/>
        </authorList>
    </citation>
    <scope>NUCLEOTIDE SEQUENCE</scope>
    <source>
        <strain evidence="1">ATCC 28755</strain>
    </source>
</reference>
<name>A0ACB8AR46_9AGAM</name>
<evidence type="ECO:0000313" key="2">
    <source>
        <dbReference type="Proteomes" id="UP000790377"/>
    </source>
</evidence>